<dbReference type="Proteomes" id="UP001142078">
    <property type="component" value="Unassembled WGS sequence"/>
</dbReference>
<reference evidence="1" key="1">
    <citation type="submission" date="2022-07" db="EMBL/GenBank/DDBJ databases">
        <title>Enhanced cultured diversity of the mouse gut microbiota enables custom-made synthetic communities.</title>
        <authorList>
            <person name="Afrizal A."/>
        </authorList>
    </citation>
    <scope>NUCLEOTIDE SEQUENCE</scope>
    <source>
        <strain evidence="1">DSM 29482</strain>
    </source>
</reference>
<comment type="caution">
    <text evidence="1">The sequence shown here is derived from an EMBL/GenBank/DDBJ whole genome shotgun (WGS) entry which is preliminary data.</text>
</comment>
<dbReference type="RefSeq" id="WP_257490490.1">
    <property type="nucleotide sequence ID" value="NZ_JANJZL010000006.1"/>
</dbReference>
<organism evidence="1 2">
    <name type="scientific">Anaerosalibacter massiliensis</name>
    <dbReference type="NCBI Taxonomy" id="1347392"/>
    <lineage>
        <taxon>Bacteria</taxon>
        <taxon>Bacillati</taxon>
        <taxon>Bacillota</taxon>
        <taxon>Tissierellia</taxon>
        <taxon>Tissierellales</taxon>
        <taxon>Sporanaerobacteraceae</taxon>
        <taxon>Anaerosalibacter</taxon>
    </lineage>
</organism>
<keyword evidence="2" id="KW-1185">Reference proteome</keyword>
<sequence length="289" mass="34059">MIKNIYKELEKFGISKQNYLDLKEIRNKDGIYLFRVIYGNSSYILKYFQNIEYTREIKNYFILKELNIPTIEVVGHTGKSLLLEDLEKSKTYRLGIESDLSDIEVAEDLAEWYKKLHNEGAKYVSNKDNIFYRQADVITKENIELIKNRTKTEDNHVWQLIIDNLDLIFTKIGEVEQTLTYNDFYWTNLAVSHDKKEAIMFDYNFLGIGFRYNDIRNVCLSLSKEARKAFVEKYGKINETEKIIDNGISTLITLIFAYKRPEFPKWGQESLKSVYSGELEKAIIKILEL</sequence>
<proteinExistence type="predicted"/>
<accession>A0A9X2S5K8</accession>
<dbReference type="SUPFAM" id="SSF56112">
    <property type="entry name" value="Protein kinase-like (PK-like)"/>
    <property type="match status" value="1"/>
</dbReference>
<dbReference type="AlphaFoldDB" id="A0A9X2S5K8"/>
<evidence type="ECO:0000313" key="1">
    <source>
        <dbReference type="EMBL" id="MCR2044429.1"/>
    </source>
</evidence>
<gene>
    <name evidence="1" type="ORF">NSA23_09920</name>
</gene>
<evidence type="ECO:0000313" key="2">
    <source>
        <dbReference type="Proteomes" id="UP001142078"/>
    </source>
</evidence>
<name>A0A9X2S5K8_9FIRM</name>
<protein>
    <recommendedName>
        <fullName evidence="3">Phosphotransferase enzyme family protein</fullName>
    </recommendedName>
</protein>
<dbReference type="EMBL" id="JANJZL010000006">
    <property type="protein sequence ID" value="MCR2044429.1"/>
    <property type="molecule type" value="Genomic_DNA"/>
</dbReference>
<dbReference type="InterPro" id="IPR011009">
    <property type="entry name" value="Kinase-like_dom_sf"/>
</dbReference>
<evidence type="ECO:0008006" key="3">
    <source>
        <dbReference type="Google" id="ProtNLM"/>
    </source>
</evidence>